<dbReference type="SMART" id="SM00862">
    <property type="entry name" value="Trans_reg_C"/>
    <property type="match status" value="1"/>
</dbReference>
<dbReference type="AlphaFoldDB" id="A0A7K3MBS9"/>
<dbReference type="GO" id="GO:0003677">
    <property type="term" value="F:DNA binding"/>
    <property type="evidence" value="ECO:0007669"/>
    <property type="project" value="UniProtKB-UniRule"/>
</dbReference>
<organism evidence="4 5">
    <name type="scientific">Phytoactinopolyspora mesophila</name>
    <dbReference type="NCBI Taxonomy" id="2650750"/>
    <lineage>
        <taxon>Bacteria</taxon>
        <taxon>Bacillati</taxon>
        <taxon>Actinomycetota</taxon>
        <taxon>Actinomycetes</taxon>
        <taxon>Jiangellales</taxon>
        <taxon>Jiangellaceae</taxon>
        <taxon>Phytoactinopolyspora</taxon>
    </lineage>
</organism>
<dbReference type="Pfam" id="PF02602">
    <property type="entry name" value="HEM4"/>
    <property type="match status" value="1"/>
</dbReference>
<dbReference type="Gene3D" id="3.40.50.10090">
    <property type="match status" value="2"/>
</dbReference>
<dbReference type="CDD" id="cd00383">
    <property type="entry name" value="trans_reg_C"/>
    <property type="match status" value="1"/>
</dbReference>
<feature type="domain" description="OmpR/PhoB-type" evidence="3">
    <location>
        <begin position="273"/>
        <end position="365"/>
    </location>
</feature>
<accession>A0A7K3MBS9</accession>
<dbReference type="PANTHER" id="PTHR40082">
    <property type="entry name" value="BLR5956 PROTEIN"/>
    <property type="match status" value="1"/>
</dbReference>
<sequence length="382" mass="40408">MTAALPLEGFTVALTAARRREELGALLERRGARVVQAPAIRIVPLDDDAELLAATKECVDHPPDIAVATTGIGFRGWMEAADGWGLGEPLLDRLGSATLLARGPKTRGAIRAAGLVDDWSPASESSAEVLDHLLAQDLQGRRIAVQLHGEPLPDFTDALEAAGATVVPVPVYRWVLPDDVAPLERLIESVVSRGVDCVAFTSAPAVASLMSLAEKAGMTEEIVSAFRADVVPACVGPVTAARLERIGITTTQPQRARLGALVREIVAELPARCRTLRVAGHDIQIRGHAVLVDATARELPPGPMAVLRELVRRPGVVVSRAELLGVLPGGGSDEHAVEMAITRLRGVLGSKVVQTVVKRGYRLAYEPESAADKYGEPINLGG</sequence>
<dbReference type="CDD" id="cd06578">
    <property type="entry name" value="HemD"/>
    <property type="match status" value="1"/>
</dbReference>
<dbReference type="InterPro" id="IPR001867">
    <property type="entry name" value="OmpR/PhoB-type_DNA-bd"/>
</dbReference>
<keyword evidence="5" id="KW-1185">Reference proteome</keyword>
<protein>
    <submittedName>
        <fullName evidence="4">Uroporphyrinogen-III synthase</fullName>
        <ecNumber evidence="4">4.2.1.75</ecNumber>
    </submittedName>
</protein>
<dbReference type="Proteomes" id="UP000460435">
    <property type="component" value="Unassembled WGS sequence"/>
</dbReference>
<dbReference type="PROSITE" id="PS51755">
    <property type="entry name" value="OMPR_PHOB"/>
    <property type="match status" value="1"/>
</dbReference>
<dbReference type="Gene3D" id="1.10.10.10">
    <property type="entry name" value="Winged helix-like DNA-binding domain superfamily/Winged helix DNA-binding domain"/>
    <property type="match status" value="1"/>
</dbReference>
<reference evidence="4 5" key="1">
    <citation type="submission" date="2019-11" db="EMBL/GenBank/DDBJ databases">
        <authorList>
            <person name="Li X.-J."/>
            <person name="Feng X.-M."/>
        </authorList>
    </citation>
    <scope>NUCLEOTIDE SEQUENCE [LARGE SCALE GENOMIC DNA]</scope>
    <source>
        <strain evidence="4 5">XMNu-373</strain>
    </source>
</reference>
<dbReference type="GO" id="GO:0006355">
    <property type="term" value="P:regulation of DNA-templated transcription"/>
    <property type="evidence" value="ECO:0007669"/>
    <property type="project" value="InterPro"/>
</dbReference>
<dbReference type="SUPFAM" id="SSF46894">
    <property type="entry name" value="C-terminal effector domain of the bipartite response regulators"/>
    <property type="match status" value="1"/>
</dbReference>
<comment type="caution">
    <text evidence="4">The sequence shown here is derived from an EMBL/GenBank/DDBJ whole genome shotgun (WGS) entry which is preliminary data.</text>
</comment>
<evidence type="ECO:0000259" key="3">
    <source>
        <dbReference type="PROSITE" id="PS51755"/>
    </source>
</evidence>
<evidence type="ECO:0000256" key="1">
    <source>
        <dbReference type="ARBA" id="ARBA00023125"/>
    </source>
</evidence>
<dbReference type="RefSeq" id="WP_162453475.1">
    <property type="nucleotide sequence ID" value="NZ_WLZY01000014.1"/>
</dbReference>
<dbReference type="NCBIfam" id="NF005568">
    <property type="entry name" value="PRK07239.1"/>
    <property type="match status" value="1"/>
</dbReference>
<dbReference type="GO" id="GO:0006780">
    <property type="term" value="P:uroporphyrinogen III biosynthetic process"/>
    <property type="evidence" value="ECO:0007669"/>
    <property type="project" value="InterPro"/>
</dbReference>
<dbReference type="InterPro" id="IPR036388">
    <property type="entry name" value="WH-like_DNA-bd_sf"/>
</dbReference>
<evidence type="ECO:0000313" key="4">
    <source>
        <dbReference type="EMBL" id="NDL60769.1"/>
    </source>
</evidence>
<proteinExistence type="predicted"/>
<keyword evidence="1 2" id="KW-0238">DNA-binding</keyword>
<evidence type="ECO:0000256" key="2">
    <source>
        <dbReference type="PROSITE-ProRule" id="PRU01091"/>
    </source>
</evidence>
<dbReference type="GO" id="GO:0004852">
    <property type="term" value="F:uroporphyrinogen-III synthase activity"/>
    <property type="evidence" value="ECO:0007669"/>
    <property type="project" value="UniProtKB-EC"/>
</dbReference>
<dbReference type="EC" id="4.2.1.75" evidence="4"/>
<dbReference type="SUPFAM" id="SSF69618">
    <property type="entry name" value="HemD-like"/>
    <property type="match status" value="1"/>
</dbReference>
<dbReference type="InterPro" id="IPR039793">
    <property type="entry name" value="UROS/Hem4"/>
</dbReference>
<dbReference type="InterPro" id="IPR016032">
    <property type="entry name" value="Sig_transdc_resp-reg_C-effctor"/>
</dbReference>
<dbReference type="Pfam" id="PF00486">
    <property type="entry name" value="Trans_reg_C"/>
    <property type="match status" value="1"/>
</dbReference>
<dbReference type="InterPro" id="IPR036108">
    <property type="entry name" value="4pyrrol_syn_uPrphyn_synt_sf"/>
</dbReference>
<feature type="DNA-binding region" description="OmpR/PhoB-type" evidence="2">
    <location>
        <begin position="273"/>
        <end position="365"/>
    </location>
</feature>
<keyword evidence="4" id="KW-0456">Lyase</keyword>
<dbReference type="EMBL" id="WLZY01000014">
    <property type="protein sequence ID" value="NDL60769.1"/>
    <property type="molecule type" value="Genomic_DNA"/>
</dbReference>
<evidence type="ECO:0000313" key="5">
    <source>
        <dbReference type="Proteomes" id="UP000460435"/>
    </source>
</evidence>
<dbReference type="GO" id="GO:0000160">
    <property type="term" value="P:phosphorelay signal transduction system"/>
    <property type="evidence" value="ECO:0007669"/>
    <property type="project" value="InterPro"/>
</dbReference>
<gene>
    <name evidence="4" type="ORF">F7O44_27205</name>
</gene>
<dbReference type="InterPro" id="IPR003754">
    <property type="entry name" value="4pyrrol_synth_uPrphyn_synth"/>
</dbReference>
<name>A0A7K3MBS9_9ACTN</name>
<dbReference type="PANTHER" id="PTHR40082:SF1">
    <property type="entry name" value="BLR5956 PROTEIN"/>
    <property type="match status" value="1"/>
</dbReference>